<feature type="modified residue" description="4-aspartylphosphate" evidence="11">
    <location>
        <position position="1012"/>
    </location>
</feature>
<dbReference type="InterPro" id="IPR036097">
    <property type="entry name" value="HisK_dim/P_sf"/>
</dbReference>
<dbReference type="Gene3D" id="3.30.450.20">
    <property type="entry name" value="PAS domain"/>
    <property type="match status" value="4"/>
</dbReference>
<dbReference type="Pfam" id="PF02518">
    <property type="entry name" value="HATPase_c"/>
    <property type="match status" value="1"/>
</dbReference>
<dbReference type="CDD" id="cd17546">
    <property type="entry name" value="REC_hyHK_CKI1_RcsC-like"/>
    <property type="match status" value="1"/>
</dbReference>
<dbReference type="PROSITE" id="PS50110">
    <property type="entry name" value="RESPONSE_REGULATORY"/>
    <property type="match status" value="1"/>
</dbReference>
<feature type="transmembrane region" description="Helical" evidence="12">
    <location>
        <begin position="25"/>
        <end position="45"/>
    </location>
</feature>
<dbReference type="GO" id="GO:0000155">
    <property type="term" value="F:phosphorelay sensor kinase activity"/>
    <property type="evidence" value="ECO:0007669"/>
    <property type="project" value="InterPro"/>
</dbReference>
<feature type="domain" description="Response regulatory" evidence="14">
    <location>
        <begin position="958"/>
        <end position="1077"/>
    </location>
</feature>
<dbReference type="InterPro" id="IPR013656">
    <property type="entry name" value="PAS_4"/>
</dbReference>
<dbReference type="NCBIfam" id="TIGR00229">
    <property type="entry name" value="sensory_box"/>
    <property type="match status" value="3"/>
</dbReference>
<dbReference type="Pfam" id="PF00989">
    <property type="entry name" value="PAS"/>
    <property type="match status" value="1"/>
</dbReference>
<dbReference type="SMART" id="SM00448">
    <property type="entry name" value="REC"/>
    <property type="match status" value="1"/>
</dbReference>
<feature type="transmembrane region" description="Helical" evidence="12">
    <location>
        <begin position="158"/>
        <end position="181"/>
    </location>
</feature>
<gene>
    <name evidence="16" type="ORF">EOE66_01220</name>
</gene>
<dbReference type="OrthoDB" id="5290456at2"/>
<dbReference type="PANTHER" id="PTHR43047">
    <property type="entry name" value="TWO-COMPONENT HISTIDINE PROTEIN KINASE"/>
    <property type="match status" value="1"/>
</dbReference>
<feature type="transmembrane region" description="Helical" evidence="12">
    <location>
        <begin position="109"/>
        <end position="138"/>
    </location>
</feature>
<keyword evidence="7" id="KW-0902">Two-component regulatory system</keyword>
<dbReference type="Pfam" id="PF00072">
    <property type="entry name" value="Response_reg"/>
    <property type="match status" value="1"/>
</dbReference>
<proteinExistence type="predicted"/>
<evidence type="ECO:0000256" key="9">
    <source>
        <dbReference type="ARBA" id="ARBA00058004"/>
    </source>
</evidence>
<comment type="catalytic activity">
    <reaction evidence="1">
        <text>ATP + protein L-histidine = ADP + protein N-phospho-L-histidine.</text>
        <dbReference type="EC" id="2.7.13.3"/>
    </reaction>
</comment>
<evidence type="ECO:0000256" key="6">
    <source>
        <dbReference type="ARBA" id="ARBA00022777"/>
    </source>
</evidence>
<keyword evidence="12" id="KW-0812">Transmembrane</keyword>
<dbReference type="InterPro" id="IPR003661">
    <property type="entry name" value="HisK_dim/P_dom"/>
</dbReference>
<evidence type="ECO:0000256" key="12">
    <source>
        <dbReference type="SAM" id="Phobius"/>
    </source>
</evidence>
<evidence type="ECO:0000256" key="8">
    <source>
        <dbReference type="ARBA" id="ARBA00023026"/>
    </source>
</evidence>
<dbReference type="SMART" id="SM00388">
    <property type="entry name" value="HisKA"/>
    <property type="match status" value="1"/>
</dbReference>
<dbReference type="InterPro" id="IPR036890">
    <property type="entry name" value="HATPase_C_sf"/>
</dbReference>
<accession>A0A437RRD4</accession>
<dbReference type="PROSITE" id="PS50112">
    <property type="entry name" value="PAS"/>
    <property type="match status" value="1"/>
</dbReference>
<keyword evidence="3 11" id="KW-0597">Phosphoprotein</keyword>
<dbReference type="InterPro" id="IPR035965">
    <property type="entry name" value="PAS-like_dom_sf"/>
</dbReference>
<name>A0A437RRD4_9BURK</name>
<dbReference type="Gene3D" id="3.30.565.10">
    <property type="entry name" value="Histidine kinase-like ATPase, C-terminal domain"/>
    <property type="match status" value="1"/>
</dbReference>
<keyword evidence="17" id="KW-1185">Reference proteome</keyword>
<feature type="domain" description="PAS" evidence="15">
    <location>
        <begin position="445"/>
        <end position="494"/>
    </location>
</feature>
<keyword evidence="12" id="KW-0472">Membrane</keyword>
<evidence type="ECO:0000256" key="7">
    <source>
        <dbReference type="ARBA" id="ARBA00023012"/>
    </source>
</evidence>
<dbReference type="InterPro" id="IPR005467">
    <property type="entry name" value="His_kinase_dom"/>
</dbReference>
<evidence type="ECO:0000313" key="16">
    <source>
        <dbReference type="EMBL" id="RVU49231.1"/>
    </source>
</evidence>
<dbReference type="EMBL" id="SACR01000001">
    <property type="protein sequence ID" value="RVU49231.1"/>
    <property type="molecule type" value="Genomic_DNA"/>
</dbReference>
<dbReference type="PROSITE" id="PS50109">
    <property type="entry name" value="HIS_KIN"/>
    <property type="match status" value="1"/>
</dbReference>
<evidence type="ECO:0000259" key="14">
    <source>
        <dbReference type="PROSITE" id="PS50110"/>
    </source>
</evidence>
<evidence type="ECO:0000259" key="13">
    <source>
        <dbReference type="PROSITE" id="PS50109"/>
    </source>
</evidence>
<dbReference type="AlphaFoldDB" id="A0A437RRD4"/>
<sequence>MADTPEAPPAAQAPEAEAVGLMSRVFLAVSGVACLVGTGLVYLLLSGHAQAHYAALAFGALAVVALFSTRLRGTALRVAVTLVFSSLVLLIGVNSVVQGWGLRTPSMPLLGLLVCMLCVTAGWRAGLMLCGLALAMVLAVALNVPTVPASPGLPGVPMLLGVCLLALGTGMACGVLASQALQRLSAQARDREDRFRRLLSLAADAYWETDERYRVITAAIGREAPRALAPEEGGGRIPWELPQFRCEDDVLDALQADMDARLPFRDVPVFWTDEHRREHALLISGEPRFGSSGVFTGYWGVVRNVTAVHAAHHALEATETRYQELFSRIPTPLVLHRNGRVLDANPAAVSLFGHADLAGMLGTDLLERYQDGDSRARATERMQTLQRQAPGNALPVANFTLDVEGRQIFVRGTSVRVDTEGGPALLAIFIDDTERIATEEAVRRSEALLSHLVATSPDLITLTDLATGRYAMVNRSFEQHIGWSAAEAVGRTSLELGVWAGEADRQRFVQALQQDGQVVDAPVVFRTRAGRTMPMIVSAARFTIERREYIVINARDVSERERQRLEREAILTNASIGIAVTRNRVFTLTNRHFEQLYGWEPGEMIGRSGAEVWPGHEAYEQLGREIGPALARGEAVQLQCAARRKDNSTFLAFVRGRAIDPQNPADGGTVWIIEDVTAREEAQSALARARDEAEAASRAKSAFLANTSHELRTPLNGMIGLARLARDERSDSARREQYLEQIVESAQSLAGIISDILDLSKIEAGKLHIEAGSFDLDGQLHTLQRTYATLADARGLALRLQLPPALPGAPLGRVTGDALRLRQVLSNFLGNALKFTASGQVVMRARRLAADDDGGVGMVRFEVEDTGPGIAPELQARLFEPFTQADQSITRRFGGTGLGLSICRELATLMGGRVGVHSLPGSGSTFWAELPLPVAAAAEMAAPNAEEPELAASLEGRRVLMVEDNAVNMMIAVALLEAWGAEVAQAGDGHEALAAVQQAQAAGRGFDAVLMDVQMPRMSGYEATRRLRDAGLAVPVIALTAAALVTERDEALAAGMSDFLTKPIDAERLRATLARWCGQRATAPAAPD</sequence>
<protein>
    <recommendedName>
        <fullName evidence="10">Virulence sensor protein BvgS</fullName>
        <ecNumber evidence="2">2.7.13.3</ecNumber>
    </recommendedName>
</protein>
<feature type="transmembrane region" description="Helical" evidence="12">
    <location>
        <begin position="52"/>
        <end position="69"/>
    </location>
</feature>
<dbReference type="Proteomes" id="UP000285575">
    <property type="component" value="Unassembled WGS sequence"/>
</dbReference>
<keyword evidence="4" id="KW-0808">Transferase</keyword>
<feature type="domain" description="Histidine kinase" evidence="13">
    <location>
        <begin position="706"/>
        <end position="934"/>
    </location>
</feature>
<evidence type="ECO:0000256" key="11">
    <source>
        <dbReference type="PROSITE-ProRule" id="PRU00169"/>
    </source>
</evidence>
<keyword evidence="6" id="KW-0418">Kinase</keyword>
<comment type="caution">
    <text evidence="16">The sequence shown here is derived from an EMBL/GenBank/DDBJ whole genome shotgun (WGS) entry which is preliminary data.</text>
</comment>
<evidence type="ECO:0000256" key="4">
    <source>
        <dbReference type="ARBA" id="ARBA00022679"/>
    </source>
</evidence>
<reference evidence="16 17" key="1">
    <citation type="submission" date="2019-01" db="EMBL/GenBank/DDBJ databases">
        <authorList>
            <person name="Chen W.-M."/>
        </authorList>
    </citation>
    <scope>NUCLEOTIDE SEQUENCE [LARGE SCALE GENOMIC DNA]</scope>
    <source>
        <strain evidence="16 17">KYPY4</strain>
    </source>
</reference>
<evidence type="ECO:0000256" key="1">
    <source>
        <dbReference type="ARBA" id="ARBA00000085"/>
    </source>
</evidence>
<dbReference type="InterPro" id="IPR004358">
    <property type="entry name" value="Sig_transdc_His_kin-like_C"/>
</dbReference>
<dbReference type="SUPFAM" id="SSF55785">
    <property type="entry name" value="PYP-like sensor domain (PAS domain)"/>
    <property type="match status" value="4"/>
</dbReference>
<keyword evidence="5" id="KW-0732">Signal</keyword>
<dbReference type="Pfam" id="PF13188">
    <property type="entry name" value="PAS_8"/>
    <property type="match status" value="1"/>
</dbReference>
<evidence type="ECO:0000256" key="3">
    <source>
        <dbReference type="ARBA" id="ARBA00022553"/>
    </source>
</evidence>
<feature type="transmembrane region" description="Helical" evidence="12">
    <location>
        <begin position="75"/>
        <end position="97"/>
    </location>
</feature>
<dbReference type="SUPFAM" id="SSF55874">
    <property type="entry name" value="ATPase domain of HSP90 chaperone/DNA topoisomerase II/histidine kinase"/>
    <property type="match status" value="1"/>
</dbReference>
<dbReference type="SUPFAM" id="SSF52172">
    <property type="entry name" value="CheY-like"/>
    <property type="match status" value="1"/>
</dbReference>
<dbReference type="InterPro" id="IPR003594">
    <property type="entry name" value="HATPase_dom"/>
</dbReference>
<keyword evidence="12" id="KW-1133">Transmembrane helix</keyword>
<dbReference type="SMART" id="SM00091">
    <property type="entry name" value="PAS"/>
    <property type="match status" value="3"/>
</dbReference>
<dbReference type="InterPro" id="IPR013767">
    <property type="entry name" value="PAS_fold"/>
</dbReference>
<dbReference type="RefSeq" id="WP_128226868.1">
    <property type="nucleotide sequence ID" value="NZ_SACR01000001.1"/>
</dbReference>
<dbReference type="SMART" id="SM00387">
    <property type="entry name" value="HATPase_c"/>
    <property type="match status" value="1"/>
</dbReference>
<dbReference type="SUPFAM" id="SSF47384">
    <property type="entry name" value="Homodimeric domain of signal transducing histidine kinase"/>
    <property type="match status" value="1"/>
</dbReference>
<organism evidence="16 17">
    <name type="scientific">Rubrivivax rivuli</name>
    <dbReference type="NCBI Taxonomy" id="1862385"/>
    <lineage>
        <taxon>Bacteria</taxon>
        <taxon>Pseudomonadati</taxon>
        <taxon>Pseudomonadota</taxon>
        <taxon>Betaproteobacteria</taxon>
        <taxon>Burkholderiales</taxon>
        <taxon>Sphaerotilaceae</taxon>
        <taxon>Rubrivivax</taxon>
    </lineage>
</organism>
<dbReference type="Gene3D" id="1.10.287.130">
    <property type="match status" value="1"/>
</dbReference>
<evidence type="ECO:0000256" key="10">
    <source>
        <dbReference type="ARBA" id="ARBA00070152"/>
    </source>
</evidence>
<dbReference type="Gene3D" id="3.40.50.2300">
    <property type="match status" value="1"/>
</dbReference>
<dbReference type="InterPro" id="IPR001789">
    <property type="entry name" value="Sig_transdc_resp-reg_receiver"/>
</dbReference>
<dbReference type="FunFam" id="3.30.565.10:FF:000010">
    <property type="entry name" value="Sensor histidine kinase RcsC"/>
    <property type="match status" value="1"/>
</dbReference>
<evidence type="ECO:0000259" key="15">
    <source>
        <dbReference type="PROSITE" id="PS50112"/>
    </source>
</evidence>
<comment type="function">
    <text evidence="9">Member of the two-component regulatory system BvgS/BvgA. Phosphorylates BvgA via a four-step phosphorelay in response to environmental signals.</text>
</comment>
<dbReference type="Pfam" id="PF08448">
    <property type="entry name" value="PAS_4"/>
    <property type="match status" value="1"/>
</dbReference>
<evidence type="ECO:0000256" key="2">
    <source>
        <dbReference type="ARBA" id="ARBA00012438"/>
    </source>
</evidence>
<dbReference type="InterPro" id="IPR000014">
    <property type="entry name" value="PAS"/>
</dbReference>
<evidence type="ECO:0000256" key="5">
    <source>
        <dbReference type="ARBA" id="ARBA00022729"/>
    </source>
</evidence>
<dbReference type="CDD" id="cd00082">
    <property type="entry name" value="HisKA"/>
    <property type="match status" value="1"/>
</dbReference>
<dbReference type="EC" id="2.7.13.3" evidence="2"/>
<dbReference type="GO" id="GO:0006355">
    <property type="term" value="P:regulation of DNA-templated transcription"/>
    <property type="evidence" value="ECO:0007669"/>
    <property type="project" value="InterPro"/>
</dbReference>
<dbReference type="CDD" id="cd16922">
    <property type="entry name" value="HATPase_EvgS-ArcB-TorS-like"/>
    <property type="match status" value="1"/>
</dbReference>
<dbReference type="PANTHER" id="PTHR43047:SF64">
    <property type="entry name" value="HISTIDINE KINASE CONTAINING CHEY-HOMOLOGOUS RECEIVER DOMAIN AND PAS DOMAIN-RELATED"/>
    <property type="match status" value="1"/>
</dbReference>
<dbReference type="InterPro" id="IPR011006">
    <property type="entry name" value="CheY-like_superfamily"/>
</dbReference>
<keyword evidence="8" id="KW-0843">Virulence</keyword>
<dbReference type="Pfam" id="PF00512">
    <property type="entry name" value="HisKA"/>
    <property type="match status" value="1"/>
</dbReference>
<dbReference type="PRINTS" id="PR00344">
    <property type="entry name" value="BCTRLSENSOR"/>
</dbReference>
<evidence type="ECO:0000313" key="17">
    <source>
        <dbReference type="Proteomes" id="UP000285575"/>
    </source>
</evidence>
<dbReference type="CDD" id="cd00130">
    <property type="entry name" value="PAS"/>
    <property type="match status" value="2"/>
</dbReference>